<keyword evidence="1" id="KW-0472">Membrane</keyword>
<feature type="transmembrane region" description="Helical" evidence="1">
    <location>
        <begin position="28"/>
        <end position="45"/>
    </location>
</feature>
<evidence type="ECO:0000313" key="3">
    <source>
        <dbReference type="Proteomes" id="UP000825360"/>
    </source>
</evidence>
<accession>A0ABD7EXZ6</accession>
<dbReference type="KEGG" id="npf:LPB400_00800"/>
<name>A0ABD7EXZ6_NEIPE</name>
<dbReference type="Proteomes" id="UP000825360">
    <property type="component" value="Chromosome"/>
</dbReference>
<dbReference type="EMBL" id="CP079818">
    <property type="protein sequence ID" value="QXW90621.1"/>
    <property type="molecule type" value="Genomic_DNA"/>
</dbReference>
<organism evidence="2 3">
    <name type="scientific">Neisseria perflava</name>
    <dbReference type="NCBI Taxonomy" id="33053"/>
    <lineage>
        <taxon>Bacteria</taxon>
        <taxon>Pseudomonadati</taxon>
        <taxon>Pseudomonadota</taxon>
        <taxon>Betaproteobacteria</taxon>
        <taxon>Neisseriales</taxon>
        <taxon>Neisseriaceae</taxon>
        <taxon>Neisseria</taxon>
    </lineage>
</organism>
<keyword evidence="1" id="KW-0812">Transmembrane</keyword>
<evidence type="ECO:0000256" key="1">
    <source>
        <dbReference type="SAM" id="Phobius"/>
    </source>
</evidence>
<evidence type="ECO:0000313" key="2">
    <source>
        <dbReference type="EMBL" id="QXW90621.1"/>
    </source>
</evidence>
<protein>
    <submittedName>
        <fullName evidence="2">Uncharacterized protein</fullName>
    </submittedName>
</protein>
<proteinExistence type="predicted"/>
<sequence length="102" mass="12205">MFIRIFNLVFFIIYTFHFLNIIFIPNEIRYSIMALYLVINLLGFIQKKSKSNIKFSDNDDFYLMNTIPKKPSPKDPDMVKFMSDLNESIENKKIEKIKVKNE</sequence>
<reference evidence="2 3" key="1">
    <citation type="submission" date="2021-07" db="EMBL/GenBank/DDBJ databases">
        <title>Genome sequencing of Neisseria perflava LPB0400.</title>
        <authorList>
            <person name="Kim J."/>
        </authorList>
    </citation>
    <scope>NUCLEOTIDE SEQUENCE [LARGE SCALE GENOMIC DNA]</scope>
    <source>
        <strain evidence="2 3">LPB0400</strain>
    </source>
</reference>
<feature type="transmembrane region" description="Helical" evidence="1">
    <location>
        <begin position="5"/>
        <end position="22"/>
    </location>
</feature>
<dbReference type="AlphaFoldDB" id="A0ABD7EXZ6"/>
<keyword evidence="1" id="KW-1133">Transmembrane helix</keyword>
<gene>
    <name evidence="2" type="ORF">LPB400_00800</name>
</gene>